<proteinExistence type="predicted"/>
<evidence type="ECO:0000256" key="1">
    <source>
        <dbReference type="SAM" id="SignalP"/>
    </source>
</evidence>
<dbReference type="Pfam" id="PF15495">
    <property type="entry name" value="Fimbrillin_C"/>
    <property type="match status" value="1"/>
</dbReference>
<feature type="signal peptide" evidence="1">
    <location>
        <begin position="1"/>
        <end position="27"/>
    </location>
</feature>
<dbReference type="AlphaFoldDB" id="F4KMC2"/>
<reference evidence="4" key="1">
    <citation type="submission" date="2011-04" db="EMBL/GenBank/DDBJ databases">
        <title>The complete genome of Porphyromonas asaccharolytica DSM 20707.</title>
        <authorList>
            <person name="Lucas S."/>
            <person name="Han J."/>
            <person name="Lapidus A."/>
            <person name="Bruce D."/>
            <person name="Goodwin L."/>
            <person name="Pitluck S."/>
            <person name="Peters L."/>
            <person name="Kyrpides N."/>
            <person name="Mavromatis K."/>
            <person name="Ivanova N."/>
            <person name="Ovchinnikova G."/>
            <person name="Pagani I."/>
            <person name="Lu M."/>
            <person name="Detter J.C."/>
            <person name="Tapia R."/>
            <person name="Han C."/>
            <person name="Land M."/>
            <person name="Hauser L."/>
            <person name="Markowitz V."/>
            <person name="Cheng J.-F."/>
            <person name="Hugenholtz P."/>
            <person name="Woyke T."/>
            <person name="Wu D."/>
            <person name="Gronow S."/>
            <person name="Wellnitz S."/>
            <person name="Brambilla E."/>
            <person name="Klenk H.-P."/>
            <person name="Eisen J.A."/>
        </authorList>
    </citation>
    <scope>NUCLEOTIDE SEQUENCE [LARGE SCALE GENOMIC DNA]</scope>
    <source>
        <strain evidence="4">ATCC 25260 / DSM 20707 / VPI 4198</strain>
    </source>
</reference>
<feature type="domain" description="Minor fimbrium subunit Mfa1 C-terminal" evidence="2">
    <location>
        <begin position="417"/>
        <end position="498"/>
    </location>
</feature>
<dbReference type="HOGENOM" id="CLU_492390_0_0_10"/>
<organism evidence="3 4">
    <name type="scientific">Porphyromonas asaccharolytica (strain ATCC 25260 / DSM 20707 / BCRC 10618 / CCUG 7834 / JCM 6326 / LMG 13178 / VPI 4198 / B440)</name>
    <name type="common">Bacteroides asaccharolyticus</name>
    <dbReference type="NCBI Taxonomy" id="879243"/>
    <lineage>
        <taxon>Bacteria</taxon>
        <taxon>Pseudomonadati</taxon>
        <taxon>Bacteroidota</taxon>
        <taxon>Bacteroidia</taxon>
        <taxon>Bacteroidales</taxon>
        <taxon>Porphyromonadaceae</taxon>
        <taxon>Porphyromonas</taxon>
    </lineage>
</organism>
<dbReference type="InterPro" id="IPR047786">
    <property type="entry name" value="Mfa1_fim"/>
</dbReference>
<dbReference type="STRING" id="879243.Poras_0287"/>
<sequence length="506" mass="55006">MMKLRMRTALLASAALLLGLASCKSDKQEAALQNGECDTYVGVSVRFPAPETRDLPGDYNKLDGEWQGRDKIEKIKVYVATTSGSNTTISSDQFTETAFNGINNGILAPNLAVEAKSGDKVKIYVVINDKNNKVTNILDAKAADGATFDAEFKKAVATVAAIADVAKYESEKDIVLMTNETAPTDVTIAPNISKEDAIGGKANRVEVRVSRVVSRAIVTVDDEAVKTIDVKRTFTDAEGHPTESKTATATIKDVKYQVTGSALQFNVLEDRTNWKVAAPVYDFVPATTVTTWAALGTEAAGKILPSDAGGYQDALVKENNELANVKAALGAETFSKFVLPVTHDAANYRKGNTTMFEIKATFTVDKIDGATPAGTTPTTVYLGLSDGKFYSTKERAEAMNNTLGAGASYEKKQSTTEYKNGEMYYYIWLNPNVAYNDTTEKISMSPTVRNQVYHAHITGFGEMGVSDKDKINPGEELETKKTHLSVQLRVLPWTIHSYTVNLVNRY</sequence>
<keyword evidence="1" id="KW-0732">Signal</keyword>
<dbReference type="PROSITE" id="PS51257">
    <property type="entry name" value="PROKAR_LIPOPROTEIN"/>
    <property type="match status" value="1"/>
</dbReference>
<dbReference type="NCBIfam" id="NF038041">
    <property type="entry name" value="fim_Mfa1_fam"/>
    <property type="match status" value="1"/>
</dbReference>
<dbReference type="RefSeq" id="WP_013759905.1">
    <property type="nucleotide sequence ID" value="NC_015501.1"/>
</dbReference>
<accession>F4KMC2</accession>
<dbReference type="GO" id="GO:0009418">
    <property type="term" value="C:pilus shaft"/>
    <property type="evidence" value="ECO:0007669"/>
    <property type="project" value="InterPro"/>
</dbReference>
<dbReference type="EMBL" id="CP002689">
    <property type="protein sequence ID" value="AEE12241.1"/>
    <property type="molecule type" value="Genomic_DNA"/>
</dbReference>
<dbReference type="InterPro" id="IPR029140">
    <property type="entry name" value="Mfa1_C"/>
</dbReference>
<dbReference type="KEGG" id="pah:Poras_0287"/>
<gene>
    <name evidence="3" type="ordered locus">Poras_0287</name>
</gene>
<dbReference type="Proteomes" id="UP000006545">
    <property type="component" value="Chromosome"/>
</dbReference>
<evidence type="ECO:0000313" key="3">
    <source>
        <dbReference type="EMBL" id="AEE12241.1"/>
    </source>
</evidence>
<name>F4KMC2_PORAD</name>
<evidence type="ECO:0000313" key="4">
    <source>
        <dbReference type="Proteomes" id="UP000006545"/>
    </source>
</evidence>
<dbReference type="eggNOG" id="ENOG50339MN">
    <property type="taxonomic scope" value="Bacteria"/>
</dbReference>
<evidence type="ECO:0000259" key="2">
    <source>
        <dbReference type="Pfam" id="PF15495"/>
    </source>
</evidence>
<keyword evidence="4" id="KW-1185">Reference proteome</keyword>
<feature type="chain" id="PRO_5003310108" description="Minor fimbrium subunit Mfa1 C-terminal domain-containing protein" evidence="1">
    <location>
        <begin position="28"/>
        <end position="506"/>
    </location>
</feature>
<protein>
    <recommendedName>
        <fullName evidence="2">Minor fimbrium subunit Mfa1 C-terminal domain-containing protein</fullName>
    </recommendedName>
</protein>
<dbReference type="Gene3D" id="2.60.40.3690">
    <property type="match status" value="1"/>
</dbReference>